<accession>A0A517ML20</accession>
<keyword evidence="1" id="KW-0812">Transmembrane</keyword>
<protein>
    <recommendedName>
        <fullName evidence="4">Glycosyltransferase RgtA/B/C/D-like domain-containing protein</fullName>
    </recommendedName>
</protein>
<feature type="transmembrane region" description="Helical" evidence="1">
    <location>
        <begin position="259"/>
        <end position="280"/>
    </location>
</feature>
<feature type="transmembrane region" description="Helical" evidence="1">
    <location>
        <begin position="170"/>
        <end position="189"/>
    </location>
</feature>
<dbReference type="EMBL" id="CP036262">
    <property type="protein sequence ID" value="QDS95595.1"/>
    <property type="molecule type" value="Genomic_DNA"/>
</dbReference>
<organism evidence="2 3">
    <name type="scientific">Roseimaritima multifibrata</name>
    <dbReference type="NCBI Taxonomy" id="1930274"/>
    <lineage>
        <taxon>Bacteria</taxon>
        <taxon>Pseudomonadati</taxon>
        <taxon>Planctomycetota</taxon>
        <taxon>Planctomycetia</taxon>
        <taxon>Pirellulales</taxon>
        <taxon>Pirellulaceae</taxon>
        <taxon>Roseimaritima</taxon>
    </lineage>
</organism>
<evidence type="ECO:0000313" key="3">
    <source>
        <dbReference type="Proteomes" id="UP000320672"/>
    </source>
</evidence>
<name>A0A517ML20_9BACT</name>
<dbReference type="KEGG" id="rml:FF011L_43930"/>
<evidence type="ECO:0008006" key="4">
    <source>
        <dbReference type="Google" id="ProtNLM"/>
    </source>
</evidence>
<dbReference type="Proteomes" id="UP000320672">
    <property type="component" value="Chromosome"/>
</dbReference>
<reference evidence="2 3" key="1">
    <citation type="submission" date="2019-02" db="EMBL/GenBank/DDBJ databases">
        <title>Deep-cultivation of Planctomycetes and their phenomic and genomic characterization uncovers novel biology.</title>
        <authorList>
            <person name="Wiegand S."/>
            <person name="Jogler M."/>
            <person name="Boedeker C."/>
            <person name="Pinto D."/>
            <person name="Vollmers J."/>
            <person name="Rivas-Marin E."/>
            <person name="Kohn T."/>
            <person name="Peeters S.H."/>
            <person name="Heuer A."/>
            <person name="Rast P."/>
            <person name="Oberbeckmann S."/>
            <person name="Bunk B."/>
            <person name="Jeske O."/>
            <person name="Meyerdierks A."/>
            <person name="Storesund J.E."/>
            <person name="Kallscheuer N."/>
            <person name="Luecker S."/>
            <person name="Lage O.M."/>
            <person name="Pohl T."/>
            <person name="Merkel B.J."/>
            <person name="Hornburger P."/>
            <person name="Mueller R.-W."/>
            <person name="Bruemmer F."/>
            <person name="Labrenz M."/>
            <person name="Spormann A.M."/>
            <person name="Op den Camp H."/>
            <person name="Overmann J."/>
            <person name="Amann R."/>
            <person name="Jetten M.S.M."/>
            <person name="Mascher T."/>
            <person name="Medema M.H."/>
            <person name="Devos D.P."/>
            <person name="Kaster A.-K."/>
            <person name="Ovreas L."/>
            <person name="Rohde M."/>
            <person name="Galperin M.Y."/>
            <person name="Jogler C."/>
        </authorList>
    </citation>
    <scope>NUCLEOTIDE SEQUENCE [LARGE SCALE GENOMIC DNA]</scope>
    <source>
        <strain evidence="2 3">FF011L</strain>
    </source>
</reference>
<feature type="transmembrane region" description="Helical" evidence="1">
    <location>
        <begin position="401"/>
        <end position="423"/>
    </location>
</feature>
<keyword evidence="3" id="KW-1185">Reference proteome</keyword>
<feature type="transmembrane region" description="Helical" evidence="1">
    <location>
        <begin position="219"/>
        <end position="252"/>
    </location>
</feature>
<gene>
    <name evidence="2" type="ORF">FF011L_43930</name>
</gene>
<sequence length="554" mass="62095">MNELSDVQSNEKIVRRVLWLLFIVTLAMVAGRIAVVSSKDGLVPFLSANDRSRWCTVAALVEDGTYRIDRQIQITATDPKIKRDVRTWQTIDRVRHQGTDGLYHDYSSKPPLFPTMIAGLYGVIYFATGMALTEHPFYVGRLVLAGTNLSLLALFLLPVLSLIRVHGRTVWGRVFTAAGACFGTMLLPFSVSLNNHLPAAAGAAFALWVLADPQRSSRFGWMFLAGMAAAFMAANELPAASMLALFGLLALIRSPSRACLGFVPGIVLVAVAFFGTNWLAHRSLRPAYAHRGNGPLIAEILKQEEDRDFPDAIRIRDALVAADETIVERMGILNSEDEDRWMAVTESGNQRYAVLTVGDQWQIRQWDDWYEYERSYWTGDRRSGIDKGEASRGTYLFNMTFGHHGLFSLTPIWLLSIGGLFLWMRPNSLGRLEEDKTAGASRGMTDTEMRFAKLCAVAIAVASLVCVAFYTMRPLIDRNYGGVSASLRWMMWFAPLWIWLMIPMADSLAKSHWKRSLAGILLGLSCFSAVSVLENPWQHPWLYRFWDYLGWIGS</sequence>
<evidence type="ECO:0000313" key="2">
    <source>
        <dbReference type="EMBL" id="QDS95595.1"/>
    </source>
</evidence>
<dbReference type="AlphaFoldDB" id="A0A517ML20"/>
<feature type="transmembrane region" description="Helical" evidence="1">
    <location>
        <begin position="490"/>
        <end position="509"/>
    </location>
</feature>
<evidence type="ECO:0000256" key="1">
    <source>
        <dbReference type="SAM" id="Phobius"/>
    </source>
</evidence>
<dbReference type="RefSeq" id="WP_246109541.1">
    <property type="nucleotide sequence ID" value="NZ_CP036262.1"/>
</dbReference>
<proteinExistence type="predicted"/>
<feature type="transmembrane region" description="Helical" evidence="1">
    <location>
        <begin position="516"/>
        <end position="533"/>
    </location>
</feature>
<feature type="transmembrane region" description="Helical" evidence="1">
    <location>
        <begin position="17"/>
        <end position="35"/>
    </location>
</feature>
<feature type="transmembrane region" description="Helical" evidence="1">
    <location>
        <begin position="451"/>
        <end position="470"/>
    </location>
</feature>
<feature type="transmembrane region" description="Helical" evidence="1">
    <location>
        <begin position="112"/>
        <end position="132"/>
    </location>
</feature>
<keyword evidence="1" id="KW-0472">Membrane</keyword>
<keyword evidence="1" id="KW-1133">Transmembrane helix</keyword>
<feature type="transmembrane region" description="Helical" evidence="1">
    <location>
        <begin position="138"/>
        <end position="163"/>
    </location>
</feature>